<keyword evidence="2 5" id="KW-0560">Oxidoreductase</keyword>
<keyword evidence="7" id="KW-0732">Signal</keyword>
<evidence type="ECO:0000256" key="7">
    <source>
        <dbReference type="SAM" id="SignalP"/>
    </source>
</evidence>
<dbReference type="EC" id="1.1.1.8" evidence="6"/>
<dbReference type="InterPro" id="IPR011128">
    <property type="entry name" value="G3P_DH_NAD-dep_N"/>
</dbReference>
<evidence type="ECO:0000259" key="9">
    <source>
        <dbReference type="Pfam" id="PF07479"/>
    </source>
</evidence>
<dbReference type="InterPro" id="IPR036291">
    <property type="entry name" value="NAD(P)-bd_dom_sf"/>
</dbReference>
<dbReference type="NCBIfam" id="TIGR03376">
    <property type="entry name" value="glycerol3P_DH"/>
    <property type="match status" value="1"/>
</dbReference>
<feature type="chain" id="PRO_5044772451" description="Glycerol-3-phosphate dehydrogenase [NAD(+)]" evidence="7">
    <location>
        <begin position="22"/>
        <end position="448"/>
    </location>
</feature>
<dbReference type="AlphaFoldDB" id="A0ABD3QIT9"/>
<comment type="similarity">
    <text evidence="1 5">Belongs to the NAD-dependent glycerol-3-phosphate dehydrogenase family.</text>
</comment>
<dbReference type="GO" id="GO:0141152">
    <property type="term" value="F:glycerol-3-phosphate dehydrogenase (NAD+) activity"/>
    <property type="evidence" value="ECO:0007669"/>
    <property type="project" value="UniProtKB-UniRule"/>
</dbReference>
<evidence type="ECO:0000256" key="1">
    <source>
        <dbReference type="ARBA" id="ARBA00011009"/>
    </source>
</evidence>
<dbReference type="InterPro" id="IPR006109">
    <property type="entry name" value="G3P_DH_NAD-dep_C"/>
</dbReference>
<dbReference type="SUPFAM" id="SSF48179">
    <property type="entry name" value="6-phosphogluconate dehydrogenase C-terminal domain-like"/>
    <property type="match status" value="1"/>
</dbReference>
<feature type="domain" description="Glycerol-3-phosphate dehydrogenase NAD-dependent N-terminal" evidence="8">
    <location>
        <begin position="78"/>
        <end position="253"/>
    </location>
</feature>
<sequence length="448" mass="49066">MIFRNAAITVTLLLSLQITPAVPTRGEEYSSSLRRRHRRASSNNNILYNFRGGVIDDKYDDASIDVATMKVEGGEEDKICIIGSGNWGCAIATVLGRNAARLPFCNDRVNMWVFDEQVALPSDKTTAKLSDVINALHENVKYLPGVKLPSNVIAIPDLKEACKNATLLVFVTPHQYLPDLLPTLRANVHQTRCRGVSLIKGLEFDAETKLPVLISKSIERAMGGSFKCGALMGANIADEVARRQMCESTLACDFGDDECNERTRLLFDEPPNFRVSRIRDVAGAETCGALKNVVALGAGFVDGLGFGGNTKAALLRVGLLEMARFCDIFYQGVERGTFLESCGIADLITTCYGGRNKRCAEEFAKLQLGEHKANCDELWNDIELKMLNGQKLQGPPAAKEVYALLMNRGLLDSFPLFRSIYEISFGGRPVSTITEGIHVIGTTFVSNL</sequence>
<name>A0ABD3QIT9_9STRA</name>
<dbReference type="FunFam" id="3.40.50.720:FF:000365">
    <property type="entry name" value="Glycerol-3-phosphate dehydrogenase [NAD(+)]"/>
    <property type="match status" value="1"/>
</dbReference>
<reference evidence="10 11" key="1">
    <citation type="submission" date="2024-10" db="EMBL/GenBank/DDBJ databases">
        <title>Updated reference genomes for cyclostephanoid diatoms.</title>
        <authorList>
            <person name="Roberts W.R."/>
            <person name="Alverson A.J."/>
        </authorList>
    </citation>
    <scope>NUCLEOTIDE SEQUENCE [LARGE SCALE GENOMIC DNA]</scope>
    <source>
        <strain evidence="10 11">AJA276-08</strain>
    </source>
</reference>
<accession>A0ABD3QIT9</accession>
<protein>
    <recommendedName>
        <fullName evidence="6">Glycerol-3-phosphate dehydrogenase [NAD(+)]</fullName>
        <ecNumber evidence="6">1.1.1.8</ecNumber>
    </recommendedName>
</protein>
<dbReference type="GO" id="GO:0046168">
    <property type="term" value="P:glycerol-3-phosphate catabolic process"/>
    <property type="evidence" value="ECO:0007669"/>
    <property type="project" value="UniProtKB-UniRule"/>
</dbReference>
<evidence type="ECO:0000256" key="4">
    <source>
        <dbReference type="ARBA" id="ARBA00048683"/>
    </source>
</evidence>
<dbReference type="GO" id="GO:0051287">
    <property type="term" value="F:NAD binding"/>
    <property type="evidence" value="ECO:0007669"/>
    <property type="project" value="UniProtKB-UniRule"/>
</dbReference>
<proteinExistence type="inferred from homology"/>
<evidence type="ECO:0000259" key="8">
    <source>
        <dbReference type="Pfam" id="PF01210"/>
    </source>
</evidence>
<dbReference type="Gene3D" id="3.40.50.720">
    <property type="entry name" value="NAD(P)-binding Rossmann-like Domain"/>
    <property type="match status" value="1"/>
</dbReference>
<dbReference type="InterPro" id="IPR017751">
    <property type="entry name" value="G3P_DH_NAD-dep_euk"/>
</dbReference>
<dbReference type="Gene3D" id="1.10.1040.10">
    <property type="entry name" value="N-(1-d-carboxylethyl)-l-norvaline Dehydrogenase, domain 2"/>
    <property type="match status" value="1"/>
</dbReference>
<evidence type="ECO:0000256" key="6">
    <source>
        <dbReference type="RuleBase" id="RU361243"/>
    </source>
</evidence>
<evidence type="ECO:0000256" key="2">
    <source>
        <dbReference type="ARBA" id="ARBA00023002"/>
    </source>
</evidence>
<feature type="domain" description="Glycerol-3-phosphate dehydrogenase NAD-dependent C-terminal" evidence="9">
    <location>
        <begin position="280"/>
        <end position="434"/>
    </location>
</feature>
<comment type="catalytic activity">
    <reaction evidence="4 6">
        <text>sn-glycerol 3-phosphate + NAD(+) = dihydroxyacetone phosphate + NADH + H(+)</text>
        <dbReference type="Rhea" id="RHEA:11092"/>
        <dbReference type="ChEBI" id="CHEBI:15378"/>
        <dbReference type="ChEBI" id="CHEBI:57540"/>
        <dbReference type="ChEBI" id="CHEBI:57597"/>
        <dbReference type="ChEBI" id="CHEBI:57642"/>
        <dbReference type="ChEBI" id="CHEBI:57945"/>
        <dbReference type="EC" id="1.1.1.8"/>
    </reaction>
</comment>
<keyword evidence="11" id="KW-1185">Reference proteome</keyword>
<dbReference type="FunFam" id="1.10.1040.10:FF:000004">
    <property type="entry name" value="Glycerol-3-phosphate dehydrogenase [NAD(+)]"/>
    <property type="match status" value="1"/>
</dbReference>
<dbReference type="InterPro" id="IPR013328">
    <property type="entry name" value="6PGD_dom2"/>
</dbReference>
<dbReference type="PROSITE" id="PS00957">
    <property type="entry name" value="NAD_G3PDH"/>
    <property type="match status" value="1"/>
</dbReference>
<dbReference type="PRINTS" id="PR00077">
    <property type="entry name" value="GPDHDRGNASE"/>
</dbReference>
<gene>
    <name evidence="10" type="ORF">ACHAW5_009857</name>
</gene>
<dbReference type="Pfam" id="PF01210">
    <property type="entry name" value="NAD_Gly3P_dh_N"/>
    <property type="match status" value="1"/>
</dbReference>
<organism evidence="10 11">
    <name type="scientific">Stephanodiscus triporus</name>
    <dbReference type="NCBI Taxonomy" id="2934178"/>
    <lineage>
        <taxon>Eukaryota</taxon>
        <taxon>Sar</taxon>
        <taxon>Stramenopiles</taxon>
        <taxon>Ochrophyta</taxon>
        <taxon>Bacillariophyta</taxon>
        <taxon>Coscinodiscophyceae</taxon>
        <taxon>Thalassiosirophycidae</taxon>
        <taxon>Stephanodiscales</taxon>
        <taxon>Stephanodiscaceae</taxon>
        <taxon>Stephanodiscus</taxon>
    </lineage>
</organism>
<evidence type="ECO:0000313" key="10">
    <source>
        <dbReference type="EMBL" id="KAL3800275.1"/>
    </source>
</evidence>
<dbReference type="Pfam" id="PF07479">
    <property type="entry name" value="NAD_Gly3P_dh_C"/>
    <property type="match status" value="1"/>
</dbReference>
<dbReference type="EMBL" id="JALLAZ020000219">
    <property type="protein sequence ID" value="KAL3800275.1"/>
    <property type="molecule type" value="Genomic_DNA"/>
</dbReference>
<dbReference type="InterPro" id="IPR008927">
    <property type="entry name" value="6-PGluconate_DH-like_C_sf"/>
</dbReference>
<evidence type="ECO:0000256" key="5">
    <source>
        <dbReference type="RuleBase" id="RU000437"/>
    </source>
</evidence>
<dbReference type="SUPFAM" id="SSF51735">
    <property type="entry name" value="NAD(P)-binding Rossmann-fold domains"/>
    <property type="match status" value="1"/>
</dbReference>
<evidence type="ECO:0000313" key="11">
    <source>
        <dbReference type="Proteomes" id="UP001530315"/>
    </source>
</evidence>
<keyword evidence="3 5" id="KW-0520">NAD</keyword>
<dbReference type="PANTHER" id="PTHR11728:SF8">
    <property type="entry name" value="GLYCEROL-3-PHOSPHATE DEHYDROGENASE [NAD(+)]-RELATED"/>
    <property type="match status" value="1"/>
</dbReference>
<feature type="signal peptide" evidence="7">
    <location>
        <begin position="1"/>
        <end position="21"/>
    </location>
</feature>
<evidence type="ECO:0000256" key="3">
    <source>
        <dbReference type="ARBA" id="ARBA00023027"/>
    </source>
</evidence>
<dbReference type="InterPro" id="IPR006168">
    <property type="entry name" value="G3P_DH_NAD-dep"/>
</dbReference>
<comment type="caution">
    <text evidence="10">The sequence shown here is derived from an EMBL/GenBank/DDBJ whole genome shotgun (WGS) entry which is preliminary data.</text>
</comment>
<dbReference type="Proteomes" id="UP001530315">
    <property type="component" value="Unassembled WGS sequence"/>
</dbReference>
<dbReference type="PANTHER" id="PTHR11728">
    <property type="entry name" value="GLYCEROL-3-PHOSPHATE DEHYDROGENASE"/>
    <property type="match status" value="1"/>
</dbReference>